<dbReference type="InterPro" id="IPR001387">
    <property type="entry name" value="Cro/C1-type_HTH"/>
</dbReference>
<proteinExistence type="predicted"/>
<dbReference type="GO" id="GO:0003677">
    <property type="term" value="F:DNA binding"/>
    <property type="evidence" value="ECO:0007669"/>
    <property type="project" value="InterPro"/>
</dbReference>
<feature type="region of interest" description="Disordered" evidence="1">
    <location>
        <begin position="126"/>
        <end position="149"/>
    </location>
</feature>
<evidence type="ECO:0000313" key="4">
    <source>
        <dbReference type="EMBL" id="CEO87314.1"/>
    </source>
</evidence>
<dbReference type="Pfam" id="PF13413">
    <property type="entry name" value="HTH_25"/>
    <property type="match status" value="1"/>
</dbReference>
<keyword evidence="2" id="KW-0472">Membrane</keyword>
<feature type="compositionally biased region" description="Polar residues" evidence="1">
    <location>
        <begin position="135"/>
        <end position="147"/>
    </location>
</feature>
<dbReference type="InterPro" id="IPR010982">
    <property type="entry name" value="Lambda_DNA-bd_dom_sf"/>
</dbReference>
<organism evidence="4 5">
    <name type="scientific">Syntrophaceticus schinkii</name>
    <dbReference type="NCBI Taxonomy" id="499207"/>
    <lineage>
        <taxon>Bacteria</taxon>
        <taxon>Bacillati</taxon>
        <taxon>Bacillota</taxon>
        <taxon>Clostridia</taxon>
        <taxon>Thermoanaerobacterales</taxon>
        <taxon>Thermoanaerobacterales Family III. Incertae Sedis</taxon>
        <taxon>Syntrophaceticus</taxon>
    </lineage>
</organism>
<keyword evidence="2" id="KW-0812">Transmembrane</keyword>
<evidence type="ECO:0000259" key="3">
    <source>
        <dbReference type="Pfam" id="PF13464"/>
    </source>
</evidence>
<dbReference type="AlphaFoldDB" id="A0A0B7MA06"/>
<dbReference type="RefSeq" id="WP_044663707.1">
    <property type="nucleotide sequence ID" value="NZ_CDRZ01000002.1"/>
</dbReference>
<protein>
    <submittedName>
        <fullName evidence="4">Putative Transcriptional regulator, XRE family</fullName>
    </submittedName>
</protein>
<name>A0A0B7MA06_9FIRM</name>
<evidence type="ECO:0000256" key="1">
    <source>
        <dbReference type="SAM" id="MobiDB-lite"/>
    </source>
</evidence>
<reference evidence="5" key="1">
    <citation type="submission" date="2015-01" db="EMBL/GenBank/DDBJ databases">
        <authorList>
            <person name="Manzoor Shahid"/>
            <person name="Zubair Saima"/>
        </authorList>
    </citation>
    <scope>NUCLEOTIDE SEQUENCE [LARGE SCALE GENOMIC DNA]</scope>
    <source>
        <strain evidence="5">Sp3</strain>
    </source>
</reference>
<keyword evidence="2" id="KW-1133">Transmembrane helix</keyword>
<dbReference type="InterPro" id="IPR025194">
    <property type="entry name" value="RodZ-like_C"/>
</dbReference>
<dbReference type="PANTHER" id="PTHR34475:SF1">
    <property type="entry name" value="CYTOSKELETON PROTEIN RODZ"/>
    <property type="match status" value="1"/>
</dbReference>
<feature type="region of interest" description="Disordered" evidence="1">
    <location>
        <begin position="212"/>
        <end position="231"/>
    </location>
</feature>
<gene>
    <name evidence="4" type="ORF">SSCH_100002</name>
</gene>
<dbReference type="PANTHER" id="PTHR34475">
    <property type="match status" value="1"/>
</dbReference>
<accession>A0A0B7MA06</accession>
<dbReference type="Proteomes" id="UP000046155">
    <property type="component" value="Unassembled WGS sequence"/>
</dbReference>
<dbReference type="InterPro" id="IPR050400">
    <property type="entry name" value="Bact_Cytoskel_RodZ"/>
</dbReference>
<dbReference type="Gene3D" id="1.10.260.40">
    <property type="entry name" value="lambda repressor-like DNA-binding domains"/>
    <property type="match status" value="1"/>
</dbReference>
<evidence type="ECO:0000313" key="5">
    <source>
        <dbReference type="Proteomes" id="UP000046155"/>
    </source>
</evidence>
<dbReference type="Pfam" id="PF13464">
    <property type="entry name" value="RodZ_C"/>
    <property type="match status" value="1"/>
</dbReference>
<evidence type="ECO:0000256" key="2">
    <source>
        <dbReference type="SAM" id="Phobius"/>
    </source>
</evidence>
<dbReference type="CDD" id="cd00093">
    <property type="entry name" value="HTH_XRE"/>
    <property type="match status" value="1"/>
</dbReference>
<sequence length="231" mass="26001">MKIGEILRTERESRGLSLIDVEEETKIRAKYLQALEEENYDEIPGEAYCMGFLRNYARFLEIDPDPLIYQYRCQAKKVDQSPPPIVSEQPPVRSSTGRIWAFLGLAVFVILVFSISFVYFNNKERTVPPPKPPVSQEQDNNKQQTTPAPVEENITMQLVGNQKCWTRVTVDGNLEFEGILNSGETKDFEAKDSIHLRLGNAGGVDVIYNGEKQPPLGASGQVAEKEYTKSG</sequence>
<feature type="domain" description="Cytoskeleton protein RodZ-like C-terminal" evidence="3">
    <location>
        <begin position="158"/>
        <end position="224"/>
    </location>
</feature>
<keyword evidence="5" id="KW-1185">Reference proteome</keyword>
<dbReference type="OrthoDB" id="9797543at2"/>
<dbReference type="EMBL" id="CDRZ01000002">
    <property type="protein sequence ID" value="CEO87314.1"/>
    <property type="molecule type" value="Genomic_DNA"/>
</dbReference>
<feature type="transmembrane region" description="Helical" evidence="2">
    <location>
        <begin position="99"/>
        <end position="120"/>
    </location>
</feature>